<keyword evidence="2" id="KW-1185">Reference proteome</keyword>
<gene>
    <name evidence="1" type="ORF">DGYR_LOCUS797</name>
</gene>
<evidence type="ECO:0000313" key="1">
    <source>
        <dbReference type="EMBL" id="CAD5111509.1"/>
    </source>
</evidence>
<sequence>MCWGAGAVGAPAVGNKVVVALSNAVVDEGICKAAPCAGICPKQEKKSNMNVSHRSFLGVVATPAFVTQHWSRSS</sequence>
<organism evidence="1 2">
    <name type="scientific">Dimorphilus gyrociliatus</name>
    <dbReference type="NCBI Taxonomy" id="2664684"/>
    <lineage>
        <taxon>Eukaryota</taxon>
        <taxon>Metazoa</taxon>
        <taxon>Spiralia</taxon>
        <taxon>Lophotrochozoa</taxon>
        <taxon>Annelida</taxon>
        <taxon>Polychaeta</taxon>
        <taxon>Polychaeta incertae sedis</taxon>
        <taxon>Dinophilidae</taxon>
        <taxon>Dimorphilus</taxon>
    </lineage>
</organism>
<dbReference type="AlphaFoldDB" id="A0A7I8V6Z5"/>
<protein>
    <submittedName>
        <fullName evidence="1">DgyrCDS815</fullName>
    </submittedName>
</protein>
<accession>A0A7I8V6Z5</accession>
<dbReference type="EMBL" id="CAJFCJ010000001">
    <property type="protein sequence ID" value="CAD5111509.1"/>
    <property type="molecule type" value="Genomic_DNA"/>
</dbReference>
<reference evidence="1 2" key="1">
    <citation type="submission" date="2020-08" db="EMBL/GenBank/DDBJ databases">
        <authorList>
            <person name="Hejnol A."/>
        </authorList>
    </citation>
    <scope>NUCLEOTIDE SEQUENCE [LARGE SCALE GENOMIC DNA]</scope>
</reference>
<proteinExistence type="predicted"/>
<dbReference type="Proteomes" id="UP000549394">
    <property type="component" value="Unassembled WGS sequence"/>
</dbReference>
<comment type="caution">
    <text evidence="1">The sequence shown here is derived from an EMBL/GenBank/DDBJ whole genome shotgun (WGS) entry which is preliminary data.</text>
</comment>
<evidence type="ECO:0000313" key="2">
    <source>
        <dbReference type="Proteomes" id="UP000549394"/>
    </source>
</evidence>
<name>A0A7I8V6Z5_9ANNE</name>